<feature type="active site" evidence="5">
    <location>
        <position position="221"/>
    </location>
</feature>
<dbReference type="EMBL" id="KQ947415">
    <property type="protein sequence ID" value="KUJ17221.1"/>
    <property type="molecule type" value="Genomic_DNA"/>
</dbReference>
<protein>
    <recommendedName>
        <fullName evidence="4">Aldehyde dehydrogenase</fullName>
    </recommendedName>
</protein>
<dbReference type="GO" id="GO:0004029">
    <property type="term" value="F:aldehyde dehydrogenase (NAD+) activity"/>
    <property type="evidence" value="ECO:0007669"/>
    <property type="project" value="TreeGrafter"/>
</dbReference>
<dbReference type="SUPFAM" id="SSF53720">
    <property type="entry name" value="ALDH-like"/>
    <property type="match status" value="1"/>
</dbReference>
<evidence type="ECO:0000313" key="8">
    <source>
        <dbReference type="Proteomes" id="UP000070700"/>
    </source>
</evidence>
<dbReference type="AlphaFoldDB" id="A0A194XAM3"/>
<evidence type="ECO:0000259" key="6">
    <source>
        <dbReference type="Pfam" id="PF00171"/>
    </source>
</evidence>
<reference evidence="7 8" key="1">
    <citation type="submission" date="2015-10" db="EMBL/GenBank/DDBJ databases">
        <title>Full genome of DAOMC 229536 Phialocephala scopiformis, a fungal endophyte of spruce producing the potent anti-insectan compound rugulosin.</title>
        <authorList>
            <consortium name="DOE Joint Genome Institute"/>
            <person name="Walker A.K."/>
            <person name="Frasz S.L."/>
            <person name="Seifert K.A."/>
            <person name="Miller J.D."/>
            <person name="Mondo S.J."/>
            <person name="Labutti K."/>
            <person name="Lipzen A."/>
            <person name="Dockter R."/>
            <person name="Kennedy M."/>
            <person name="Grigoriev I.V."/>
            <person name="Spatafora J.W."/>
        </authorList>
    </citation>
    <scope>NUCLEOTIDE SEQUENCE [LARGE SCALE GENOMIC DNA]</scope>
    <source>
        <strain evidence="7 8">CBS 120377</strain>
    </source>
</reference>
<dbReference type="GO" id="GO:0006081">
    <property type="term" value="P:aldehyde metabolic process"/>
    <property type="evidence" value="ECO:0007669"/>
    <property type="project" value="InterPro"/>
</dbReference>
<feature type="domain" description="Aldehyde dehydrogenase" evidence="6">
    <location>
        <begin position="30"/>
        <end position="426"/>
    </location>
</feature>
<name>A0A194XAM3_MOLSC</name>
<evidence type="ECO:0000256" key="5">
    <source>
        <dbReference type="PIRSR" id="PIRSR036492-1"/>
    </source>
</evidence>
<dbReference type="InterPro" id="IPR015590">
    <property type="entry name" value="Aldehyde_DH_dom"/>
</dbReference>
<dbReference type="PANTHER" id="PTHR43570:SF16">
    <property type="entry name" value="ALDEHYDE DEHYDROGENASE TYPE III, ISOFORM Q"/>
    <property type="match status" value="1"/>
</dbReference>
<dbReference type="GO" id="GO:0016117">
    <property type="term" value="P:carotenoid biosynthetic process"/>
    <property type="evidence" value="ECO:0007669"/>
    <property type="project" value="UniProtKB-KW"/>
</dbReference>
<dbReference type="Pfam" id="PF00171">
    <property type="entry name" value="Aldedh"/>
    <property type="match status" value="1"/>
</dbReference>
<dbReference type="OrthoDB" id="440325at2759"/>
<evidence type="ECO:0000256" key="3">
    <source>
        <dbReference type="ARBA" id="ARBA00023002"/>
    </source>
</evidence>
<dbReference type="InterPro" id="IPR012394">
    <property type="entry name" value="Aldehyde_DH_NAD(P)"/>
</dbReference>
<dbReference type="FunFam" id="3.40.605.10:FF:000004">
    <property type="entry name" value="Aldehyde dehydrogenase"/>
    <property type="match status" value="1"/>
</dbReference>
<dbReference type="Gene3D" id="3.40.309.10">
    <property type="entry name" value="Aldehyde Dehydrogenase, Chain A, domain 2"/>
    <property type="match status" value="1"/>
</dbReference>
<dbReference type="InterPro" id="IPR016161">
    <property type="entry name" value="Ald_DH/histidinol_DH"/>
</dbReference>
<comment type="similarity">
    <text evidence="1 4">Belongs to the aldehyde dehydrogenase family.</text>
</comment>
<gene>
    <name evidence="7" type="ORF">LY89DRAFT_585609</name>
</gene>
<dbReference type="InterPro" id="IPR016163">
    <property type="entry name" value="Ald_DH_C"/>
</dbReference>
<keyword evidence="3 4" id="KW-0560">Oxidoreductase</keyword>
<dbReference type="GeneID" id="28819056"/>
<sequence>MAASSKYVLAEVSSLLTTLEELNATFLSGKTLDVEWRKEQLRSLWRMIDENETKISDAVFADLGKPRVQTQVLEMGMVKNDIVHCFQKLDEWLAIEAVEVPPPFENWSPVIVRRPKGLCLVIGTWNYPITLTLLSMIGIIACSNVGILKPSEHAPNTAAILSELIPKYLDPESFRVINGGVDVAQALLKFPYGHILYTGSTNIGKEVMKAAAEHLTPVTLELGGGNSVVVTEKANIELAAKRIAWGKFAIAGQTCFAPNHVIVHESVHDTFVAALQKIVKVGKIVNAIHWKRIMSLLASTKGTTVFGRTGKENELFISPTVVKGISPEDPLVQTEIFGPILPILKYSTDSEAKNLLQTLSPDALGLYIFTEDLTEARDILKWCTAGTACINDAMGQIAPTSMPFGGVGASGIGSYRGKASIDTFSHKQGMVTVPTAPEFENLLAWRYPQMESQETVGFVKANLEMKL</sequence>
<dbReference type="KEGG" id="psco:LY89DRAFT_585609"/>
<dbReference type="InParanoid" id="A0A194XAM3"/>
<dbReference type="PANTHER" id="PTHR43570">
    <property type="entry name" value="ALDEHYDE DEHYDROGENASE"/>
    <property type="match status" value="1"/>
</dbReference>
<accession>A0A194XAM3</accession>
<proteinExistence type="inferred from homology"/>
<evidence type="ECO:0000313" key="7">
    <source>
        <dbReference type="EMBL" id="KUJ17221.1"/>
    </source>
</evidence>
<dbReference type="InterPro" id="IPR016162">
    <property type="entry name" value="Ald_DH_N"/>
</dbReference>
<keyword evidence="8" id="KW-1185">Reference proteome</keyword>
<feature type="active site" evidence="5">
    <location>
        <position position="255"/>
    </location>
</feature>
<dbReference type="STRING" id="149040.A0A194XAM3"/>
<evidence type="ECO:0000256" key="4">
    <source>
        <dbReference type="PIRNR" id="PIRNR036492"/>
    </source>
</evidence>
<dbReference type="CDD" id="cd07087">
    <property type="entry name" value="ALDH_F3-13-14_CALDH-like"/>
    <property type="match status" value="1"/>
</dbReference>
<dbReference type="RefSeq" id="XP_018071576.1">
    <property type="nucleotide sequence ID" value="XM_018209330.1"/>
</dbReference>
<evidence type="ECO:0000256" key="1">
    <source>
        <dbReference type="ARBA" id="ARBA00009986"/>
    </source>
</evidence>
<evidence type="ECO:0000256" key="2">
    <source>
        <dbReference type="ARBA" id="ARBA00022746"/>
    </source>
</evidence>
<dbReference type="GO" id="GO:0005737">
    <property type="term" value="C:cytoplasm"/>
    <property type="evidence" value="ECO:0007669"/>
    <property type="project" value="TreeGrafter"/>
</dbReference>
<dbReference type="Proteomes" id="UP000070700">
    <property type="component" value="Unassembled WGS sequence"/>
</dbReference>
<dbReference type="PIRSF" id="PIRSF036492">
    <property type="entry name" value="ALDH"/>
    <property type="match status" value="1"/>
</dbReference>
<keyword evidence="2" id="KW-0125">Carotenoid biosynthesis</keyword>
<organism evidence="7 8">
    <name type="scientific">Mollisia scopiformis</name>
    <name type="common">Conifer needle endophyte fungus</name>
    <name type="synonym">Phialocephala scopiformis</name>
    <dbReference type="NCBI Taxonomy" id="149040"/>
    <lineage>
        <taxon>Eukaryota</taxon>
        <taxon>Fungi</taxon>
        <taxon>Dikarya</taxon>
        <taxon>Ascomycota</taxon>
        <taxon>Pezizomycotina</taxon>
        <taxon>Leotiomycetes</taxon>
        <taxon>Helotiales</taxon>
        <taxon>Mollisiaceae</taxon>
        <taxon>Mollisia</taxon>
    </lineage>
</organism>
<dbReference type="Gene3D" id="3.40.605.10">
    <property type="entry name" value="Aldehyde Dehydrogenase, Chain A, domain 1"/>
    <property type="match status" value="1"/>
</dbReference>